<organism evidence="2 3">
    <name type="scientific">Limnohabitans radicicola</name>
    <dbReference type="NCBI Taxonomy" id="2771427"/>
    <lineage>
        <taxon>Bacteria</taxon>
        <taxon>Pseudomonadati</taxon>
        <taxon>Pseudomonadota</taxon>
        <taxon>Betaproteobacteria</taxon>
        <taxon>Burkholderiales</taxon>
        <taxon>Comamonadaceae</taxon>
        <taxon>Limnohabitans</taxon>
    </lineage>
</organism>
<accession>A0A927FHG9</accession>
<dbReference type="RefSeq" id="WP_191819239.1">
    <property type="nucleotide sequence ID" value="NZ_JACYFT010000002.1"/>
</dbReference>
<dbReference type="Gene3D" id="3.20.20.100">
    <property type="entry name" value="NADP-dependent oxidoreductase domain"/>
    <property type="match status" value="1"/>
</dbReference>
<dbReference type="Proteomes" id="UP000647424">
    <property type="component" value="Unassembled WGS sequence"/>
</dbReference>
<protein>
    <submittedName>
        <fullName evidence="2">Aldo/keto reductase</fullName>
    </submittedName>
</protein>
<comment type="caution">
    <text evidence="2">The sequence shown here is derived from an EMBL/GenBank/DDBJ whole genome shotgun (WGS) entry which is preliminary data.</text>
</comment>
<dbReference type="InterPro" id="IPR036812">
    <property type="entry name" value="NAD(P)_OxRdtase_dom_sf"/>
</dbReference>
<dbReference type="PANTHER" id="PTHR43364">
    <property type="entry name" value="NADH-SPECIFIC METHYLGLYOXAL REDUCTASE-RELATED"/>
    <property type="match status" value="1"/>
</dbReference>
<gene>
    <name evidence="2" type="ORF">IC609_09375</name>
</gene>
<sequence length="288" mass="32010">MNLSTIVAGAMHMARWNLTTAERLVWIEDCLALGITSFDHADIYGNYAVQNLFGEALRLKPALRQQMQLVGKCGIALHSSQRPEHTLKHYNTSAQHIRNSVEASLQSLGTDRLDLLLIHRPDPLMDADEVARCIEALQHEGKVLDFGVSNHTVQQFELLDSRIPLATNQIELSTLHTDALLDGTLDQAQRLRRRPMVWSPLAGGRLFSDMGEQASRTRAALQAVADEHGVNLATAAYAWVLRHPSHPHLVTGTGRRAGLQEAVTATQLHLSVQQWTRVWRASMGHDVP</sequence>
<dbReference type="InterPro" id="IPR023210">
    <property type="entry name" value="NADP_OxRdtase_dom"/>
</dbReference>
<evidence type="ECO:0000313" key="3">
    <source>
        <dbReference type="Proteomes" id="UP000647424"/>
    </source>
</evidence>
<proteinExistence type="predicted"/>
<evidence type="ECO:0000259" key="1">
    <source>
        <dbReference type="Pfam" id="PF00248"/>
    </source>
</evidence>
<evidence type="ECO:0000313" key="2">
    <source>
        <dbReference type="EMBL" id="MBD8050756.1"/>
    </source>
</evidence>
<dbReference type="SUPFAM" id="SSF51430">
    <property type="entry name" value="NAD(P)-linked oxidoreductase"/>
    <property type="match status" value="1"/>
</dbReference>
<dbReference type="EMBL" id="JACYFT010000002">
    <property type="protein sequence ID" value="MBD8050756.1"/>
    <property type="molecule type" value="Genomic_DNA"/>
</dbReference>
<dbReference type="Pfam" id="PF00248">
    <property type="entry name" value="Aldo_ket_red"/>
    <property type="match status" value="1"/>
</dbReference>
<keyword evidence="3" id="KW-1185">Reference proteome</keyword>
<reference evidence="2" key="1">
    <citation type="submission" date="2020-09" db="EMBL/GenBank/DDBJ databases">
        <title>Genome seq and assembly of Limnohabitants sp.</title>
        <authorList>
            <person name="Chhetri G."/>
        </authorList>
    </citation>
    <scope>NUCLEOTIDE SEQUENCE</scope>
    <source>
        <strain evidence="2">JUR4</strain>
    </source>
</reference>
<feature type="domain" description="NADP-dependent oxidoreductase" evidence="1">
    <location>
        <begin position="6"/>
        <end position="278"/>
    </location>
</feature>
<dbReference type="GO" id="GO:0005829">
    <property type="term" value="C:cytosol"/>
    <property type="evidence" value="ECO:0007669"/>
    <property type="project" value="TreeGrafter"/>
</dbReference>
<dbReference type="PANTHER" id="PTHR43364:SF1">
    <property type="entry name" value="OXIDOREDUCTASE YDHF"/>
    <property type="match status" value="1"/>
</dbReference>
<name>A0A927FHG9_9BURK</name>
<dbReference type="InterPro" id="IPR050523">
    <property type="entry name" value="AKR_Detox_Biosynth"/>
</dbReference>
<dbReference type="AlphaFoldDB" id="A0A927FHG9"/>
<dbReference type="CDD" id="cd19092">
    <property type="entry name" value="AKR_BsYcsN_EcYdhF-like"/>
    <property type="match status" value="1"/>
</dbReference>